<dbReference type="AlphaFoldDB" id="A0A139I3I2"/>
<evidence type="ECO:0000313" key="1">
    <source>
        <dbReference type="EMBL" id="KXT09247.1"/>
    </source>
</evidence>
<accession>A0A139I3I2</accession>
<sequence length="157" mass="17313">MQSTCILPASRRTEFCHLGSGGLHLVTRSLVSPNASPGARPVLSVLLSSATTIAVLDFANPSLQTLCFHSLQTPSYVVPCHLVMIELRSTSISNVTLWCRQRARRDAGSQCIAQMWQLRQRIRGHDPRISDRIPSALNPTCLYLPPCLMTQTTERTG</sequence>
<dbReference type="EMBL" id="LFZO01000360">
    <property type="protein sequence ID" value="KXT09247.1"/>
    <property type="molecule type" value="Genomic_DNA"/>
</dbReference>
<organism evidence="1 2">
    <name type="scientific">Pseudocercospora musae</name>
    <dbReference type="NCBI Taxonomy" id="113226"/>
    <lineage>
        <taxon>Eukaryota</taxon>
        <taxon>Fungi</taxon>
        <taxon>Dikarya</taxon>
        <taxon>Ascomycota</taxon>
        <taxon>Pezizomycotina</taxon>
        <taxon>Dothideomycetes</taxon>
        <taxon>Dothideomycetidae</taxon>
        <taxon>Mycosphaerellales</taxon>
        <taxon>Mycosphaerellaceae</taxon>
        <taxon>Pseudocercospora</taxon>
    </lineage>
</organism>
<proteinExistence type="predicted"/>
<protein>
    <submittedName>
        <fullName evidence="1">Uncharacterized protein</fullName>
    </submittedName>
</protein>
<evidence type="ECO:0000313" key="2">
    <source>
        <dbReference type="Proteomes" id="UP000073492"/>
    </source>
</evidence>
<comment type="caution">
    <text evidence="1">The sequence shown here is derived from an EMBL/GenBank/DDBJ whole genome shotgun (WGS) entry which is preliminary data.</text>
</comment>
<keyword evidence="2" id="KW-1185">Reference proteome</keyword>
<gene>
    <name evidence="1" type="ORF">AC579_6773</name>
</gene>
<name>A0A139I3I2_9PEZI</name>
<dbReference type="OrthoDB" id="10506766at2759"/>
<dbReference type="Proteomes" id="UP000073492">
    <property type="component" value="Unassembled WGS sequence"/>
</dbReference>
<reference evidence="1 2" key="1">
    <citation type="submission" date="2015-07" db="EMBL/GenBank/DDBJ databases">
        <title>Comparative genomics of the Sigatoka disease complex on banana suggests a link between parallel evolutionary changes in Pseudocercospora fijiensis and Pseudocercospora eumusae and increased virulence on the banana host.</title>
        <authorList>
            <person name="Chang T.-C."/>
            <person name="Salvucci A."/>
            <person name="Crous P.W."/>
            <person name="Stergiopoulos I."/>
        </authorList>
    </citation>
    <scope>NUCLEOTIDE SEQUENCE [LARGE SCALE GENOMIC DNA]</scope>
    <source>
        <strain evidence="1 2">CBS 116634</strain>
    </source>
</reference>